<evidence type="ECO:0000313" key="2">
    <source>
        <dbReference type="EMBL" id="KHG25890.1"/>
    </source>
</evidence>
<organism evidence="2 3">
    <name type="scientific">Gossypium arboreum</name>
    <name type="common">Tree cotton</name>
    <name type="synonym">Gossypium nanking</name>
    <dbReference type="NCBI Taxonomy" id="29729"/>
    <lineage>
        <taxon>Eukaryota</taxon>
        <taxon>Viridiplantae</taxon>
        <taxon>Streptophyta</taxon>
        <taxon>Embryophyta</taxon>
        <taxon>Tracheophyta</taxon>
        <taxon>Spermatophyta</taxon>
        <taxon>Magnoliopsida</taxon>
        <taxon>eudicotyledons</taxon>
        <taxon>Gunneridae</taxon>
        <taxon>Pentapetalae</taxon>
        <taxon>rosids</taxon>
        <taxon>malvids</taxon>
        <taxon>Malvales</taxon>
        <taxon>Malvaceae</taxon>
        <taxon>Malvoideae</taxon>
        <taxon>Gossypium</taxon>
    </lineage>
</organism>
<sequence length="101" mass="11493">MGQSTKSTRPGLPHTGRPQGRVNLAKSKHDYTGRTHTRAILTGLSTGVSHGCVPAEPKLSPIRKRLISRVFRHSKAYKYTLDEEEREHREKEERKCSREAD</sequence>
<accession>A0A0B0PLK1</accession>
<name>A0A0B0PLK1_GOSAR</name>
<keyword evidence="3" id="KW-1185">Reference proteome</keyword>
<evidence type="ECO:0000256" key="1">
    <source>
        <dbReference type="SAM" id="MobiDB-lite"/>
    </source>
</evidence>
<dbReference type="EMBL" id="KN434207">
    <property type="protein sequence ID" value="KHG25890.1"/>
    <property type="molecule type" value="Genomic_DNA"/>
</dbReference>
<reference evidence="3" key="1">
    <citation type="submission" date="2014-09" db="EMBL/GenBank/DDBJ databases">
        <authorList>
            <person name="Mudge J."/>
            <person name="Ramaraj T."/>
            <person name="Lindquist I.E."/>
            <person name="Bharti A.K."/>
            <person name="Sundararajan A."/>
            <person name="Cameron C.T."/>
            <person name="Woodward J.E."/>
            <person name="May G.D."/>
            <person name="Brubaker C."/>
            <person name="Broadhvest J."/>
            <person name="Wilkins T.A."/>
        </authorList>
    </citation>
    <scope>NUCLEOTIDE SEQUENCE</scope>
    <source>
        <strain evidence="3">cv. AKA8401</strain>
    </source>
</reference>
<dbReference type="Proteomes" id="UP000032142">
    <property type="component" value="Unassembled WGS sequence"/>
</dbReference>
<gene>
    <name evidence="2" type="ORF">F383_32699</name>
</gene>
<protein>
    <submittedName>
        <fullName evidence="2">Minor capsid VP2</fullName>
    </submittedName>
</protein>
<dbReference type="AlphaFoldDB" id="A0A0B0PLK1"/>
<evidence type="ECO:0000313" key="3">
    <source>
        <dbReference type="Proteomes" id="UP000032142"/>
    </source>
</evidence>
<proteinExistence type="predicted"/>
<feature type="region of interest" description="Disordered" evidence="1">
    <location>
        <begin position="1"/>
        <end position="30"/>
    </location>
</feature>